<dbReference type="AlphaFoldDB" id="A0A429ZFI3"/>
<reference evidence="1 2" key="1">
    <citation type="submission" date="2017-05" db="EMBL/GenBank/DDBJ databases">
        <title>Vagococcus spp. assemblies.</title>
        <authorList>
            <person name="Gulvik C.A."/>
        </authorList>
    </citation>
    <scope>NUCLEOTIDE SEQUENCE [LARGE SCALE GENOMIC DNA]</scope>
    <source>
        <strain evidence="1 2">SS1994</strain>
    </source>
</reference>
<proteinExistence type="predicted"/>
<accession>A0A429ZFI3</accession>
<dbReference type="EMBL" id="NGJT01000016">
    <property type="protein sequence ID" value="RST92440.1"/>
    <property type="molecule type" value="Genomic_DNA"/>
</dbReference>
<name>A0A429ZFI3_9ENTE</name>
<organism evidence="1 2">
    <name type="scientific">Vagococcus bubulae</name>
    <dbReference type="NCBI Taxonomy" id="1977868"/>
    <lineage>
        <taxon>Bacteria</taxon>
        <taxon>Bacillati</taxon>
        <taxon>Bacillota</taxon>
        <taxon>Bacilli</taxon>
        <taxon>Lactobacillales</taxon>
        <taxon>Enterococcaceae</taxon>
        <taxon>Vagococcus</taxon>
    </lineage>
</organism>
<comment type="caution">
    <text evidence="1">The sequence shown here is derived from an EMBL/GenBank/DDBJ whole genome shotgun (WGS) entry which is preliminary data.</text>
</comment>
<gene>
    <name evidence="1" type="ORF">CBF36_08715</name>
</gene>
<dbReference type="Proteomes" id="UP000288490">
    <property type="component" value="Unassembled WGS sequence"/>
</dbReference>
<sequence length="118" mass="13452">MFPCYQVPQDYLRYFLGTVEFVEFSNNVLTLKIALSKGTESISSDIFVFNLNDKYVQRAVLSSIGRICWSQHVIDFSKIIGAKVLITYREGQGLHHSYSDLIAIQVINLLQPYASNNQ</sequence>
<evidence type="ECO:0000313" key="2">
    <source>
        <dbReference type="Proteomes" id="UP000288490"/>
    </source>
</evidence>
<protein>
    <submittedName>
        <fullName evidence="1">Uncharacterized protein</fullName>
    </submittedName>
</protein>
<evidence type="ECO:0000313" key="1">
    <source>
        <dbReference type="EMBL" id="RST92440.1"/>
    </source>
</evidence>
<keyword evidence="2" id="KW-1185">Reference proteome</keyword>
<dbReference type="RefSeq" id="WP_125958068.1">
    <property type="nucleotide sequence ID" value="NZ_NGJT01000016.1"/>
</dbReference>